<evidence type="ECO:0000313" key="8">
    <source>
        <dbReference type="RefSeq" id="XP_025411485.1"/>
    </source>
</evidence>
<evidence type="ECO:0000256" key="3">
    <source>
        <dbReference type="ARBA" id="ARBA00022692"/>
    </source>
</evidence>
<keyword evidence="4 6" id="KW-1133">Transmembrane helix</keyword>
<dbReference type="GO" id="GO:0050909">
    <property type="term" value="P:sensory perception of taste"/>
    <property type="evidence" value="ECO:0007669"/>
    <property type="project" value="InterPro"/>
</dbReference>
<evidence type="ECO:0000256" key="4">
    <source>
        <dbReference type="ARBA" id="ARBA00022989"/>
    </source>
</evidence>
<dbReference type="GO" id="GO:0005886">
    <property type="term" value="C:plasma membrane"/>
    <property type="evidence" value="ECO:0007669"/>
    <property type="project" value="UniProtKB-SubCell"/>
</dbReference>
<dbReference type="GeneID" id="112684274"/>
<evidence type="ECO:0000313" key="7">
    <source>
        <dbReference type="Proteomes" id="UP000694846"/>
    </source>
</evidence>
<evidence type="ECO:0000256" key="1">
    <source>
        <dbReference type="ARBA" id="ARBA00004651"/>
    </source>
</evidence>
<proteinExistence type="predicted"/>
<keyword evidence="5 6" id="KW-0472">Membrane</keyword>
<reference evidence="8" key="1">
    <citation type="submission" date="2025-08" db="UniProtKB">
        <authorList>
            <consortium name="RefSeq"/>
        </authorList>
    </citation>
    <scope>IDENTIFICATION</scope>
    <source>
        <tissue evidence="8">Whole body</tissue>
    </source>
</reference>
<dbReference type="AlphaFoldDB" id="A0A8B8FMA5"/>
<keyword evidence="2" id="KW-1003">Cell membrane</keyword>
<comment type="subcellular location">
    <subcellularLocation>
        <location evidence="1">Cell membrane</location>
        <topology evidence="1">Multi-pass membrane protein</topology>
    </subcellularLocation>
</comment>
<feature type="transmembrane region" description="Helical" evidence="6">
    <location>
        <begin position="206"/>
        <end position="226"/>
    </location>
</feature>
<dbReference type="RefSeq" id="XP_025411485.1">
    <property type="nucleotide sequence ID" value="XM_025555700.1"/>
</dbReference>
<organism evidence="7 8">
    <name type="scientific">Sipha flava</name>
    <name type="common">yellow sugarcane aphid</name>
    <dbReference type="NCBI Taxonomy" id="143950"/>
    <lineage>
        <taxon>Eukaryota</taxon>
        <taxon>Metazoa</taxon>
        <taxon>Ecdysozoa</taxon>
        <taxon>Arthropoda</taxon>
        <taxon>Hexapoda</taxon>
        <taxon>Insecta</taxon>
        <taxon>Pterygota</taxon>
        <taxon>Neoptera</taxon>
        <taxon>Paraneoptera</taxon>
        <taxon>Hemiptera</taxon>
        <taxon>Sternorrhyncha</taxon>
        <taxon>Aphidomorpha</taxon>
        <taxon>Aphidoidea</taxon>
        <taxon>Aphididae</taxon>
        <taxon>Sipha</taxon>
    </lineage>
</organism>
<dbReference type="OrthoDB" id="6620423at2759"/>
<accession>A0A8B8FMA5</accession>
<feature type="transmembrane region" description="Helical" evidence="6">
    <location>
        <begin position="103"/>
        <end position="124"/>
    </location>
</feature>
<sequence>MYVFVNVFVDQQLARFINGFRIFYAPEIIIFVVLITSCFYLYNIGHRFHVVSSLWQYLPPTLNAVPGKWTNNEIIALVECIRLLHAELSELIRLFSRAYGPVLLMYYVLTFLHAVYETIFLVIFKDGNLAVSVVPLIFYVNHIFNMVSILFIATWVIEKKSNIITHLRSMRISEIPAETKLQVKLFMNQISLYEQKELTAFGLFNLNLRLITSMSVLLIMVLSTMIQMKNHPIFNLLHNLLGVQFKINP</sequence>
<evidence type="ECO:0000256" key="5">
    <source>
        <dbReference type="ARBA" id="ARBA00023136"/>
    </source>
</evidence>
<dbReference type="InterPro" id="IPR013604">
    <property type="entry name" value="7TM_chemorcpt"/>
</dbReference>
<dbReference type="Proteomes" id="UP000694846">
    <property type="component" value="Unplaced"/>
</dbReference>
<evidence type="ECO:0000256" key="6">
    <source>
        <dbReference type="SAM" id="Phobius"/>
    </source>
</evidence>
<dbReference type="Pfam" id="PF08395">
    <property type="entry name" value="7tm_7"/>
    <property type="match status" value="1"/>
</dbReference>
<keyword evidence="7" id="KW-1185">Reference proteome</keyword>
<keyword evidence="3 6" id="KW-0812">Transmembrane</keyword>
<gene>
    <name evidence="8" type="primary">LOC112684274</name>
</gene>
<evidence type="ECO:0000256" key="2">
    <source>
        <dbReference type="ARBA" id="ARBA00022475"/>
    </source>
</evidence>
<name>A0A8B8FMA5_9HEMI</name>
<protein>
    <submittedName>
        <fullName evidence="8">Uncharacterized protein LOC112684274</fullName>
    </submittedName>
</protein>
<feature type="transmembrane region" description="Helical" evidence="6">
    <location>
        <begin position="22"/>
        <end position="42"/>
    </location>
</feature>
<feature type="transmembrane region" description="Helical" evidence="6">
    <location>
        <begin position="136"/>
        <end position="157"/>
    </location>
</feature>